<protein>
    <submittedName>
        <fullName evidence="2">Uncharacterized protein</fullName>
    </submittedName>
</protein>
<feature type="region of interest" description="Disordered" evidence="1">
    <location>
        <begin position="168"/>
        <end position="220"/>
    </location>
</feature>
<organism evidence="2 3">
    <name type="scientific">Melanomma pulvis-pyrius CBS 109.77</name>
    <dbReference type="NCBI Taxonomy" id="1314802"/>
    <lineage>
        <taxon>Eukaryota</taxon>
        <taxon>Fungi</taxon>
        <taxon>Dikarya</taxon>
        <taxon>Ascomycota</taxon>
        <taxon>Pezizomycotina</taxon>
        <taxon>Dothideomycetes</taxon>
        <taxon>Pleosporomycetidae</taxon>
        <taxon>Pleosporales</taxon>
        <taxon>Melanommataceae</taxon>
        <taxon>Melanomma</taxon>
    </lineage>
</organism>
<evidence type="ECO:0000313" key="3">
    <source>
        <dbReference type="Proteomes" id="UP000799757"/>
    </source>
</evidence>
<evidence type="ECO:0000313" key="2">
    <source>
        <dbReference type="EMBL" id="KAF2788228.1"/>
    </source>
</evidence>
<reference evidence="2" key="1">
    <citation type="journal article" date="2020" name="Stud. Mycol.">
        <title>101 Dothideomycetes genomes: a test case for predicting lifestyles and emergence of pathogens.</title>
        <authorList>
            <person name="Haridas S."/>
            <person name="Albert R."/>
            <person name="Binder M."/>
            <person name="Bloem J."/>
            <person name="Labutti K."/>
            <person name="Salamov A."/>
            <person name="Andreopoulos B."/>
            <person name="Baker S."/>
            <person name="Barry K."/>
            <person name="Bills G."/>
            <person name="Bluhm B."/>
            <person name="Cannon C."/>
            <person name="Castanera R."/>
            <person name="Culley D."/>
            <person name="Daum C."/>
            <person name="Ezra D."/>
            <person name="Gonzalez J."/>
            <person name="Henrissat B."/>
            <person name="Kuo A."/>
            <person name="Liang C."/>
            <person name="Lipzen A."/>
            <person name="Lutzoni F."/>
            <person name="Magnuson J."/>
            <person name="Mondo S."/>
            <person name="Nolan M."/>
            <person name="Ohm R."/>
            <person name="Pangilinan J."/>
            <person name="Park H.-J."/>
            <person name="Ramirez L."/>
            <person name="Alfaro M."/>
            <person name="Sun H."/>
            <person name="Tritt A."/>
            <person name="Yoshinaga Y."/>
            <person name="Zwiers L.-H."/>
            <person name="Turgeon B."/>
            <person name="Goodwin S."/>
            <person name="Spatafora J."/>
            <person name="Crous P."/>
            <person name="Grigoriev I."/>
        </authorList>
    </citation>
    <scope>NUCLEOTIDE SEQUENCE</scope>
    <source>
        <strain evidence="2">CBS 109.77</strain>
    </source>
</reference>
<proteinExistence type="predicted"/>
<name>A0A6A6WWF1_9PLEO</name>
<evidence type="ECO:0000256" key="1">
    <source>
        <dbReference type="SAM" id="MobiDB-lite"/>
    </source>
</evidence>
<dbReference type="EMBL" id="MU002235">
    <property type="protein sequence ID" value="KAF2788228.1"/>
    <property type="molecule type" value="Genomic_DNA"/>
</dbReference>
<sequence>MQWSLRLDRSKASNQLEKRTVCLAVAQLHREGSSIDPFVLQIYNCEVHQEKEPTPEAEKITEKEKKKKITTKFYELLRAGNSWKKIIQLCAKTAIKDTQRKASALSYSGVIWSLGNGSAWERATEEEQVEALSKLGKDFLTHCEIYSPSVDKVLMSLKNQGIGFRPYALPSKRNNDSRDIAPGKRQRRIDQPGRYDPIPNTQSLGSVANRLGSEGNSHDVTDISPSHYSYAHLVLDQLDPSCWGAFGIENT</sequence>
<dbReference type="AlphaFoldDB" id="A0A6A6WWF1"/>
<gene>
    <name evidence="2" type="ORF">K505DRAFT_112879</name>
</gene>
<feature type="compositionally biased region" description="Basic and acidic residues" evidence="1">
    <location>
        <begin position="173"/>
        <end position="193"/>
    </location>
</feature>
<dbReference type="OrthoDB" id="3788792at2759"/>
<dbReference type="Proteomes" id="UP000799757">
    <property type="component" value="Unassembled WGS sequence"/>
</dbReference>
<keyword evidence="3" id="KW-1185">Reference proteome</keyword>
<accession>A0A6A6WWF1</accession>